<keyword evidence="4 13" id="KW-0235">DNA replication</keyword>
<dbReference type="PROSITE" id="PS00636">
    <property type="entry name" value="DNAJ_1"/>
    <property type="match status" value="1"/>
</dbReference>
<evidence type="ECO:0000256" key="5">
    <source>
        <dbReference type="ARBA" id="ARBA00022723"/>
    </source>
</evidence>
<dbReference type="PRINTS" id="PR00625">
    <property type="entry name" value="JDOMAIN"/>
</dbReference>
<comment type="subunit">
    <text evidence="2 13">Homodimer.</text>
</comment>
<dbReference type="AlphaFoldDB" id="A0A2N0V031"/>
<dbReference type="CDD" id="cd10719">
    <property type="entry name" value="DnaJ_zf"/>
    <property type="match status" value="1"/>
</dbReference>
<dbReference type="GeneID" id="93769154"/>
<dbReference type="NCBIfam" id="NF008035">
    <property type="entry name" value="PRK10767.1"/>
    <property type="match status" value="1"/>
</dbReference>
<comment type="domain">
    <text evidence="13">The J domain is necessary and sufficient to stimulate DnaK ATPase activity. Zinc center 1 plays an important role in the autonomous, DnaK-independent chaperone activity of DnaJ. Zinc center 2 is essential for interaction with DnaK and for DnaJ activity.</text>
</comment>
<dbReference type="SUPFAM" id="SSF49493">
    <property type="entry name" value="HSP40/DnaJ peptide-binding domain"/>
    <property type="match status" value="2"/>
</dbReference>
<feature type="binding site" evidence="13">
    <location>
        <position position="211"/>
    </location>
    <ligand>
        <name>Zn(2+)</name>
        <dbReference type="ChEBI" id="CHEBI:29105"/>
        <label>1</label>
    </ligand>
</feature>
<dbReference type="InterPro" id="IPR001305">
    <property type="entry name" value="HSP_DnaJ_Cys-rich_dom"/>
</dbReference>
<keyword evidence="9 13" id="KW-0346">Stress response</keyword>
<protein>
    <recommendedName>
        <fullName evidence="12 13">Chaperone protein DnaJ</fullName>
    </recommendedName>
</protein>
<keyword evidence="5 13" id="KW-0479">Metal-binding</keyword>
<dbReference type="PANTHER" id="PTHR43096:SF48">
    <property type="entry name" value="CHAPERONE PROTEIN DNAJ"/>
    <property type="match status" value="1"/>
</dbReference>
<dbReference type="Gene3D" id="2.10.230.10">
    <property type="entry name" value="Heat shock protein DnaJ, cysteine-rich domain"/>
    <property type="match status" value="1"/>
</dbReference>
<dbReference type="InterPro" id="IPR002939">
    <property type="entry name" value="DnaJ_C"/>
</dbReference>
<dbReference type="SUPFAM" id="SSF57938">
    <property type="entry name" value="DnaJ/Hsp40 cysteine-rich domain"/>
    <property type="match status" value="1"/>
</dbReference>
<dbReference type="InterPro" id="IPR036410">
    <property type="entry name" value="HSP_DnaJ_Cys-rich_dom_sf"/>
</dbReference>
<dbReference type="InterPro" id="IPR008971">
    <property type="entry name" value="HSP40/DnaJ_pept-bd"/>
</dbReference>
<comment type="function">
    <text evidence="13">Participates actively in the response to hyperosmotic and heat shock by preventing the aggregation of stress-denatured proteins and by disaggregating proteins, also in an autonomous, DnaK-independent fashion. Unfolded proteins bind initially to DnaJ; upon interaction with the DnaJ-bound protein, DnaK hydrolyzes its bound ATP, resulting in the formation of a stable complex. GrpE releases ADP from DnaK; ATP binding to DnaK triggers the release of the substrate protein, thus completing the reaction cycle. Several rounds of ATP-dependent interactions between DnaJ, DnaK and GrpE are required for fully efficient folding. Also involved, together with DnaK and GrpE, in the DNA replication of plasmids through activation of initiation proteins.</text>
</comment>
<reference evidence="14" key="1">
    <citation type="journal article" date="2018" name="Environ. Microbiol.">
        <title>Sporulation capability and amylosome conservation among diverse human colonic and rumen isolates of the keystone starch-degrader Ruminococcus bromii.</title>
        <authorList>
            <person name="Mukhopadhya I."/>
            <person name="Morais S."/>
            <person name="Laverde-Gomez J."/>
            <person name="Sheridan P.O."/>
            <person name="Walker A.W."/>
            <person name="Kelly W."/>
            <person name="Klieve A.V."/>
            <person name="Ouwerkerk D."/>
            <person name="Duncan S.H."/>
            <person name="Louis P."/>
            <person name="Koropatkin N."/>
            <person name="Cockburn D."/>
            <person name="Kibler R."/>
            <person name="Cooper P.J."/>
            <person name="Sandoval C."/>
            <person name="Crost E."/>
            <person name="Juge N."/>
            <person name="Bayer E.A."/>
            <person name="Flint H.J."/>
        </authorList>
    </citation>
    <scope>NUCLEOTIDE SEQUENCE [LARGE SCALE GENOMIC DNA]</scope>
    <source>
        <strain evidence="14">ATCC 27255</strain>
    </source>
</reference>
<dbReference type="GO" id="GO:0031072">
    <property type="term" value="F:heat shock protein binding"/>
    <property type="evidence" value="ECO:0007669"/>
    <property type="project" value="InterPro"/>
</dbReference>
<evidence type="ECO:0000256" key="4">
    <source>
        <dbReference type="ARBA" id="ARBA00022705"/>
    </source>
</evidence>
<dbReference type="Pfam" id="PF00684">
    <property type="entry name" value="DnaJ_CXXCXGXG"/>
    <property type="match status" value="1"/>
</dbReference>
<evidence type="ECO:0000256" key="9">
    <source>
        <dbReference type="ARBA" id="ARBA00023016"/>
    </source>
</evidence>
<dbReference type="SUPFAM" id="SSF46565">
    <property type="entry name" value="Chaperone J-domain"/>
    <property type="match status" value="1"/>
</dbReference>
<feature type="binding site" evidence="13">
    <location>
        <position position="168"/>
    </location>
    <ligand>
        <name>Zn(2+)</name>
        <dbReference type="ChEBI" id="CHEBI:29105"/>
        <label>2</label>
    </ligand>
</feature>
<evidence type="ECO:0000256" key="11">
    <source>
        <dbReference type="ARBA" id="ARBA00061004"/>
    </source>
</evidence>
<comment type="subcellular location">
    <subcellularLocation>
        <location evidence="1 13">Cytoplasm</location>
    </subcellularLocation>
</comment>
<dbReference type="RefSeq" id="WP_101028384.1">
    <property type="nucleotide sequence ID" value="NZ_CABMMZ010000023.1"/>
</dbReference>
<evidence type="ECO:0000256" key="6">
    <source>
        <dbReference type="ARBA" id="ARBA00022737"/>
    </source>
</evidence>
<feature type="repeat" description="CXXCXGXG motif" evidence="13">
    <location>
        <begin position="208"/>
        <end position="215"/>
    </location>
</feature>
<dbReference type="Gene3D" id="1.10.287.110">
    <property type="entry name" value="DnaJ domain"/>
    <property type="match status" value="1"/>
</dbReference>
<proteinExistence type="inferred from homology"/>
<feature type="repeat" description="CXXCXGXG motif" evidence="13">
    <location>
        <begin position="168"/>
        <end position="175"/>
    </location>
</feature>
<evidence type="ECO:0000313" key="14">
    <source>
        <dbReference type="EMBL" id="PKD32594.1"/>
    </source>
</evidence>
<dbReference type="GO" id="GO:0006260">
    <property type="term" value="P:DNA replication"/>
    <property type="evidence" value="ECO:0007669"/>
    <property type="project" value="UniProtKB-KW"/>
</dbReference>
<dbReference type="Pfam" id="PF00226">
    <property type="entry name" value="DnaJ"/>
    <property type="match status" value="1"/>
</dbReference>
<feature type="binding site" evidence="13">
    <location>
        <position position="151"/>
    </location>
    <ligand>
        <name>Zn(2+)</name>
        <dbReference type="ChEBI" id="CHEBI:29105"/>
        <label>1</label>
    </ligand>
</feature>
<dbReference type="HAMAP" id="MF_01152">
    <property type="entry name" value="DnaJ"/>
    <property type="match status" value="1"/>
</dbReference>
<feature type="binding site" evidence="13">
    <location>
        <position position="154"/>
    </location>
    <ligand>
        <name>Zn(2+)</name>
        <dbReference type="ChEBI" id="CHEBI:29105"/>
        <label>1</label>
    </ligand>
</feature>
<feature type="binding site" evidence="13">
    <location>
        <position position="194"/>
    </location>
    <ligand>
        <name>Zn(2+)</name>
        <dbReference type="ChEBI" id="CHEBI:29105"/>
        <label>2</label>
    </ligand>
</feature>
<comment type="caution">
    <text evidence="14">The sequence shown here is derived from an EMBL/GenBank/DDBJ whole genome shotgun (WGS) entry which is preliminary data.</text>
</comment>
<dbReference type="GO" id="GO:0005737">
    <property type="term" value="C:cytoplasm"/>
    <property type="evidence" value="ECO:0007669"/>
    <property type="project" value="UniProtKB-SubCell"/>
</dbReference>
<dbReference type="GO" id="GO:0008270">
    <property type="term" value="F:zinc ion binding"/>
    <property type="evidence" value="ECO:0007669"/>
    <property type="project" value="UniProtKB-UniRule"/>
</dbReference>
<dbReference type="CDD" id="cd10747">
    <property type="entry name" value="DnaJ_C"/>
    <property type="match status" value="1"/>
</dbReference>
<comment type="cofactor">
    <cofactor evidence="13">
        <name>Zn(2+)</name>
        <dbReference type="ChEBI" id="CHEBI:29105"/>
    </cofactor>
    <text evidence="13">Binds 2 Zn(2+) ions per monomer.</text>
</comment>
<dbReference type="SMART" id="SM00271">
    <property type="entry name" value="DnaJ"/>
    <property type="match status" value="1"/>
</dbReference>
<evidence type="ECO:0000256" key="3">
    <source>
        <dbReference type="ARBA" id="ARBA00022490"/>
    </source>
</evidence>
<evidence type="ECO:0000256" key="8">
    <source>
        <dbReference type="ARBA" id="ARBA00022833"/>
    </source>
</evidence>
<dbReference type="Gene3D" id="2.60.260.20">
    <property type="entry name" value="Urease metallochaperone UreE, N-terminal domain"/>
    <property type="match status" value="2"/>
</dbReference>
<keyword evidence="7 13" id="KW-0863">Zinc-finger</keyword>
<dbReference type="Proteomes" id="UP000233425">
    <property type="component" value="Unassembled WGS sequence"/>
</dbReference>
<dbReference type="GO" id="GO:0005524">
    <property type="term" value="F:ATP binding"/>
    <property type="evidence" value="ECO:0007669"/>
    <property type="project" value="InterPro"/>
</dbReference>
<evidence type="ECO:0000256" key="1">
    <source>
        <dbReference type="ARBA" id="ARBA00004496"/>
    </source>
</evidence>
<dbReference type="PROSITE" id="PS50076">
    <property type="entry name" value="DNAJ_2"/>
    <property type="match status" value="1"/>
</dbReference>
<evidence type="ECO:0000256" key="12">
    <source>
        <dbReference type="ARBA" id="ARBA00067609"/>
    </source>
</evidence>
<dbReference type="InterPro" id="IPR001623">
    <property type="entry name" value="DnaJ_domain"/>
</dbReference>
<dbReference type="CDD" id="cd06257">
    <property type="entry name" value="DnaJ"/>
    <property type="match status" value="1"/>
</dbReference>
<keyword evidence="15" id="KW-1185">Reference proteome</keyword>
<dbReference type="InterPro" id="IPR036869">
    <property type="entry name" value="J_dom_sf"/>
</dbReference>
<dbReference type="GO" id="GO:0042026">
    <property type="term" value="P:protein refolding"/>
    <property type="evidence" value="ECO:0007669"/>
    <property type="project" value="TreeGrafter"/>
</dbReference>
<keyword evidence="8 13" id="KW-0862">Zinc</keyword>
<feature type="binding site" evidence="13">
    <location>
        <position position="171"/>
    </location>
    <ligand>
        <name>Zn(2+)</name>
        <dbReference type="ChEBI" id="CHEBI:29105"/>
        <label>2</label>
    </ligand>
</feature>
<comment type="similarity">
    <text evidence="11 13">Belongs to the DnaJ family.</text>
</comment>
<evidence type="ECO:0000313" key="15">
    <source>
        <dbReference type="Proteomes" id="UP000233425"/>
    </source>
</evidence>
<dbReference type="NCBIfam" id="TIGR02349">
    <property type="entry name" value="DnaJ_bact"/>
    <property type="match status" value="1"/>
</dbReference>
<dbReference type="PROSITE" id="PS51188">
    <property type="entry name" value="ZF_CR"/>
    <property type="match status" value="1"/>
</dbReference>
<evidence type="ECO:0000256" key="2">
    <source>
        <dbReference type="ARBA" id="ARBA00011738"/>
    </source>
</evidence>
<dbReference type="Pfam" id="PF01556">
    <property type="entry name" value="DnaJ_C"/>
    <property type="match status" value="1"/>
</dbReference>
<evidence type="ECO:0000256" key="13">
    <source>
        <dbReference type="HAMAP-Rule" id="MF_01152"/>
    </source>
</evidence>
<dbReference type="FunFam" id="2.60.260.20:FF:000004">
    <property type="entry name" value="Molecular chaperone DnaJ"/>
    <property type="match status" value="1"/>
</dbReference>
<feature type="binding site" evidence="13">
    <location>
        <position position="208"/>
    </location>
    <ligand>
        <name>Zn(2+)</name>
        <dbReference type="ChEBI" id="CHEBI:29105"/>
        <label>1</label>
    </ligand>
</feature>
<dbReference type="InterPro" id="IPR012724">
    <property type="entry name" value="DnaJ"/>
</dbReference>
<sequence length="380" mass="41120">MADKRDYYEVLGVQKGASDDEIKKAYRACAKKYHPDLHPGDKECEEKFKEVNEAYEVLSDSDKKARYDQFGHAGVDSNYGAGAGGAGSPFGQGIDIDDIFSSFFGGFGGRRSNNANAPMRGSDIETTVYISFEEAAKGCKQTINYSCVTTCDDCHGTGAQPGTSPKTCSSCGGSGRVTINQRTPFGVVQTQRTCDACHGRGKIVDNPCKKCGGSGKQRKNKTVDVTIPAGIKDQQILNVSGRGNSGTNGGPAGDLHVYVNVRPHPVFERRGDDVWCEVPITFTQAALGADVVVPTLDGKVSYTVREGTQPGDVFRLKGKGIQRLGGRGRGDQYVRVTVEVPKNLNGKQKELIKQLDGATGDKNYAKRRNFFDKIKKMFNE</sequence>
<organism evidence="14 15">
    <name type="scientific">Ruminococcus bromii</name>
    <dbReference type="NCBI Taxonomy" id="40518"/>
    <lineage>
        <taxon>Bacteria</taxon>
        <taxon>Bacillati</taxon>
        <taxon>Bacillota</taxon>
        <taxon>Clostridia</taxon>
        <taxon>Eubacteriales</taxon>
        <taxon>Oscillospiraceae</taxon>
        <taxon>Ruminococcus</taxon>
    </lineage>
</organism>
<feature type="binding site" evidence="13">
    <location>
        <position position="197"/>
    </location>
    <ligand>
        <name>Zn(2+)</name>
        <dbReference type="ChEBI" id="CHEBI:29105"/>
        <label>2</label>
    </ligand>
</feature>
<dbReference type="GO" id="GO:0009408">
    <property type="term" value="P:response to heat"/>
    <property type="evidence" value="ECO:0007669"/>
    <property type="project" value="InterPro"/>
</dbReference>
<dbReference type="EMBL" id="NNSR01000023">
    <property type="protein sequence ID" value="PKD32594.1"/>
    <property type="molecule type" value="Genomic_DNA"/>
</dbReference>
<keyword evidence="6 13" id="KW-0677">Repeat</keyword>
<evidence type="ECO:0000256" key="10">
    <source>
        <dbReference type="ARBA" id="ARBA00023186"/>
    </source>
</evidence>
<dbReference type="GO" id="GO:0051082">
    <property type="term" value="F:unfolded protein binding"/>
    <property type="evidence" value="ECO:0007669"/>
    <property type="project" value="UniProtKB-UniRule"/>
</dbReference>
<evidence type="ECO:0000256" key="7">
    <source>
        <dbReference type="ARBA" id="ARBA00022771"/>
    </source>
</evidence>
<gene>
    <name evidence="14" type="primary">dnaJ_1</name>
    <name evidence="13" type="synonym">dnaJ</name>
    <name evidence="14" type="ORF">RBATCC27255_00250</name>
</gene>
<feature type="repeat" description="CXXCXGXG motif" evidence="13">
    <location>
        <begin position="194"/>
        <end position="201"/>
    </location>
</feature>
<dbReference type="FunFam" id="2.10.230.10:FF:000002">
    <property type="entry name" value="Molecular chaperone DnaJ"/>
    <property type="match status" value="1"/>
</dbReference>
<dbReference type="PANTHER" id="PTHR43096">
    <property type="entry name" value="DNAJ HOMOLOG 1, MITOCHONDRIAL-RELATED"/>
    <property type="match status" value="1"/>
</dbReference>
<name>A0A2N0V031_9FIRM</name>
<feature type="repeat" description="CXXCXGXG motif" evidence="13">
    <location>
        <begin position="151"/>
        <end position="158"/>
    </location>
</feature>
<accession>A0A2N0V031</accession>
<keyword evidence="3 13" id="KW-0963">Cytoplasm</keyword>
<dbReference type="FunFam" id="1.10.287.110:FF:000031">
    <property type="entry name" value="Molecular chaperone DnaJ"/>
    <property type="match status" value="1"/>
</dbReference>
<keyword evidence="10 13" id="KW-0143">Chaperone</keyword>
<dbReference type="InterPro" id="IPR018253">
    <property type="entry name" value="DnaJ_domain_CS"/>
</dbReference>